<dbReference type="InterPro" id="IPR050121">
    <property type="entry name" value="Cytochrome_P450_monoxygenase"/>
</dbReference>
<evidence type="ECO:0000313" key="2">
    <source>
        <dbReference type="EMBL" id="MEJ2864330.1"/>
    </source>
</evidence>
<comment type="similarity">
    <text evidence="1">Belongs to the cytochrome P450 family.</text>
</comment>
<dbReference type="PANTHER" id="PTHR24305">
    <property type="entry name" value="CYTOCHROME P450"/>
    <property type="match status" value="1"/>
</dbReference>
<dbReference type="Gene3D" id="1.10.630.10">
    <property type="entry name" value="Cytochrome P450"/>
    <property type="match status" value="1"/>
</dbReference>
<dbReference type="PANTHER" id="PTHR24305:SF166">
    <property type="entry name" value="CYTOCHROME P450 12A4, MITOCHONDRIAL-RELATED"/>
    <property type="match status" value="1"/>
</dbReference>
<dbReference type="EMBL" id="JBBEGM010000011">
    <property type="protein sequence ID" value="MEJ2864330.1"/>
    <property type="molecule type" value="Genomic_DNA"/>
</dbReference>
<dbReference type="InterPro" id="IPR001128">
    <property type="entry name" value="Cyt_P450"/>
</dbReference>
<reference evidence="2 3" key="1">
    <citation type="submission" date="2024-03" db="EMBL/GenBank/DDBJ databases">
        <title>Actinomycetospora sp. OC33-EN07, a novel actinomycete isolated from wild orchid (Aerides multiflora).</title>
        <authorList>
            <person name="Suriyachadkun C."/>
        </authorList>
    </citation>
    <scope>NUCLEOTIDE SEQUENCE [LARGE SCALE GENOMIC DNA]</scope>
    <source>
        <strain evidence="2 3">OC33-EN07</strain>
    </source>
</reference>
<dbReference type="SUPFAM" id="SSF48264">
    <property type="entry name" value="Cytochrome P450"/>
    <property type="match status" value="1"/>
</dbReference>
<organism evidence="2 3">
    <name type="scientific">Actinomycetospora flava</name>
    <dbReference type="NCBI Taxonomy" id="3129232"/>
    <lineage>
        <taxon>Bacteria</taxon>
        <taxon>Bacillati</taxon>
        <taxon>Actinomycetota</taxon>
        <taxon>Actinomycetes</taxon>
        <taxon>Pseudonocardiales</taxon>
        <taxon>Pseudonocardiaceae</taxon>
        <taxon>Actinomycetospora</taxon>
    </lineage>
</organism>
<protein>
    <submittedName>
        <fullName evidence="2">Cytochrome P450</fullName>
    </submittedName>
</protein>
<dbReference type="Pfam" id="PF00067">
    <property type="entry name" value="p450"/>
    <property type="match status" value="1"/>
</dbReference>
<dbReference type="RefSeq" id="WP_337705691.1">
    <property type="nucleotide sequence ID" value="NZ_JBBEGM010000011.1"/>
</dbReference>
<gene>
    <name evidence="2" type="ORF">WCD58_24445</name>
</gene>
<comment type="caution">
    <text evidence="2">The sequence shown here is derived from an EMBL/GenBank/DDBJ whole genome shotgun (WGS) entry which is preliminary data.</text>
</comment>
<sequence>MGPSDGGLVPRLGVADTLRVALGVVAPTLAQGVIARRPRAMALAERFDLDGRAVTTVQQLHRRHGDGLVRLALPRRVALVLGADDVHEVLGDSPEPFALANREKQGALSQFQPHGVLASHGRAREERRAVNETVLDTPRPVHRLAPAIVTAVREEAREVAAHAARGGHLDWSSFSAGWRRVVRRVVLGDAARDDEALQADLDALRYRGNWSYLLPRDRTRRDRFRGRLSGYLERAEPGSLAGLLATTAGDDAEVDPVDQIPQWLFAFDPAGMATIRALALLTADLQEGARARAELADTDLDAPQELRRLRAAVLESVRLWPTTPMILRETTRDTEWAGARLPAGTAVAVYAPFFHRDDDTLDAAHRFDPALWLGDGPAGDARTTWPLVPFSEGPGVCPGQNLVLLTASTFLATLLEHHEHERVHPRRLDPTRLPGVISPFRVRFRTTSRVVSSGAPGRLS</sequence>
<evidence type="ECO:0000313" key="3">
    <source>
        <dbReference type="Proteomes" id="UP001369736"/>
    </source>
</evidence>
<evidence type="ECO:0000256" key="1">
    <source>
        <dbReference type="ARBA" id="ARBA00010617"/>
    </source>
</evidence>
<dbReference type="InterPro" id="IPR036396">
    <property type="entry name" value="Cyt_P450_sf"/>
</dbReference>
<accession>A0ABU8MCD5</accession>
<dbReference type="Proteomes" id="UP001369736">
    <property type="component" value="Unassembled WGS sequence"/>
</dbReference>
<proteinExistence type="inferred from homology"/>
<name>A0ABU8MCD5_9PSEU</name>
<keyword evidence="3" id="KW-1185">Reference proteome</keyword>